<gene>
    <name evidence="2" type="ORF">PHYBOEH_009329</name>
</gene>
<proteinExistence type="predicted"/>
<comment type="caution">
    <text evidence="2">The sequence shown here is derived from an EMBL/GenBank/DDBJ whole genome shotgun (WGS) entry which is preliminary data.</text>
</comment>
<name>A0A8T1VU59_9STRA</name>
<sequence>MRILPALLYLALNANGAVEAATCKTLLDSTSTLATSIASWTNTSLSSIDFATTFKEIDTNWPWFSKCAANLDPKSIYTSLASSDKVNTCISTLSSFEANLGTNEGWKSFCPVVKDTIVPCVNSAMTDTIMDAFTNAGGCCDDMLSEIKTLFGDSLDDMVEKLAKISTNVMCTERTFTNLAKAKTTELCGYSEVHSFFFIDDDTDATVFLNLLQIPNDQMCNAFEGKAFTTTNGSSVTIGFGTKGIDTMGICLQPIDTLIQYLASWPIFSKTLDASGTSITLSDLFTKGKSIKADLLLSYLSTSTNLPMIVLRTMDKVMTALFGSGSDDDNEDATSLEDSFVAMMNYIKPDAAALSVHIANNGGCSYSDQSATEVYSSSNISATTTSAAVSLTKLPAFTTGATVLIASLLASGLF</sequence>
<feature type="chain" id="PRO_5035806378" description="Elicitin" evidence="1">
    <location>
        <begin position="21"/>
        <end position="414"/>
    </location>
</feature>
<accession>A0A8T1VU59</accession>
<keyword evidence="1" id="KW-0732">Signal</keyword>
<reference evidence="2" key="1">
    <citation type="submission" date="2021-02" db="EMBL/GenBank/DDBJ databases">
        <authorList>
            <person name="Palmer J.M."/>
        </authorList>
    </citation>
    <scope>NUCLEOTIDE SEQUENCE</scope>
    <source>
        <strain evidence="2">SCRP23</strain>
    </source>
</reference>
<feature type="signal peptide" evidence="1">
    <location>
        <begin position="1"/>
        <end position="20"/>
    </location>
</feature>
<evidence type="ECO:0000313" key="3">
    <source>
        <dbReference type="Proteomes" id="UP000693981"/>
    </source>
</evidence>
<evidence type="ECO:0000313" key="2">
    <source>
        <dbReference type="EMBL" id="KAG7384757.1"/>
    </source>
</evidence>
<dbReference type="OrthoDB" id="72545at2759"/>
<dbReference type="Proteomes" id="UP000693981">
    <property type="component" value="Unassembled WGS sequence"/>
</dbReference>
<protein>
    <recommendedName>
        <fullName evidence="4">Elicitin</fullName>
    </recommendedName>
</protein>
<keyword evidence="3" id="KW-1185">Reference proteome</keyword>
<evidence type="ECO:0008006" key="4">
    <source>
        <dbReference type="Google" id="ProtNLM"/>
    </source>
</evidence>
<dbReference type="EMBL" id="JAGDFL010000583">
    <property type="protein sequence ID" value="KAG7384757.1"/>
    <property type="molecule type" value="Genomic_DNA"/>
</dbReference>
<dbReference type="AlphaFoldDB" id="A0A8T1VU59"/>
<evidence type="ECO:0000256" key="1">
    <source>
        <dbReference type="SAM" id="SignalP"/>
    </source>
</evidence>
<organism evidence="2 3">
    <name type="scientific">Phytophthora boehmeriae</name>
    <dbReference type="NCBI Taxonomy" id="109152"/>
    <lineage>
        <taxon>Eukaryota</taxon>
        <taxon>Sar</taxon>
        <taxon>Stramenopiles</taxon>
        <taxon>Oomycota</taxon>
        <taxon>Peronosporomycetes</taxon>
        <taxon>Peronosporales</taxon>
        <taxon>Peronosporaceae</taxon>
        <taxon>Phytophthora</taxon>
    </lineage>
</organism>